<name>A0ACC2S5T0_9FUNG</name>
<keyword evidence="2" id="KW-1185">Reference proteome</keyword>
<comment type="caution">
    <text evidence="1">The sequence shown here is derived from an EMBL/GenBank/DDBJ whole genome shotgun (WGS) entry which is preliminary data.</text>
</comment>
<evidence type="ECO:0000313" key="1">
    <source>
        <dbReference type="EMBL" id="KAJ9057738.1"/>
    </source>
</evidence>
<reference evidence="1" key="1">
    <citation type="submission" date="2022-04" db="EMBL/GenBank/DDBJ databases">
        <title>Genome of the entomopathogenic fungus Entomophthora muscae.</title>
        <authorList>
            <person name="Elya C."/>
            <person name="Lovett B.R."/>
            <person name="Lee E."/>
            <person name="Macias A.M."/>
            <person name="Hajek A.E."/>
            <person name="De Bivort B.L."/>
            <person name="Kasson M.T."/>
            <person name="De Fine Licht H.H."/>
            <person name="Stajich J.E."/>
        </authorList>
    </citation>
    <scope>NUCLEOTIDE SEQUENCE</scope>
    <source>
        <strain evidence="1">Berkeley</strain>
    </source>
</reference>
<dbReference type="Proteomes" id="UP001165960">
    <property type="component" value="Unassembled WGS sequence"/>
</dbReference>
<dbReference type="EMBL" id="QTSX02005770">
    <property type="protein sequence ID" value="KAJ9057738.1"/>
    <property type="molecule type" value="Genomic_DNA"/>
</dbReference>
<evidence type="ECO:0000313" key="2">
    <source>
        <dbReference type="Proteomes" id="UP001165960"/>
    </source>
</evidence>
<accession>A0ACC2S5T0</accession>
<sequence>MAITANSPSTPTSLKPLKPEELYFDEKDTSDSGKFKFLLSILKKVIGVGDILNLRISLPSQVLDPIPNLEYFHWLDRPDYFACLSEPDDPVERFIGVLRYSFSRYVKYTKKLAKPYNSVLGEHFLCHWEVNLPNTDRQVTVNMVNEQTSHHPPVSAFWYECPETGVTAQGHDHLSAKFTGTSVKVVPGNLAKGVYINLSKRDNEEYHLTHGAAYIHGFLTGNLGMGLSDKVIVSCPLTGIRAVYEFKSESWIGKNKYLFEGKVFRFKPTFENGTTEADLPPDSFKLSDVSDSDLIAKMHGSWRGKVFITRKDSKESELLVDLESLEALPKIVKPQEEMGPLESRNVWQEVTTNILSREFSKATKAKLAIEEQQREKTRQRTENGAPWSPTFFYTKAGEEHRPYLKPNVTPKY</sequence>
<gene>
    <name evidence="1" type="ORF">DSO57_1019815</name>
</gene>
<organism evidence="1 2">
    <name type="scientific">Entomophthora muscae</name>
    <dbReference type="NCBI Taxonomy" id="34485"/>
    <lineage>
        <taxon>Eukaryota</taxon>
        <taxon>Fungi</taxon>
        <taxon>Fungi incertae sedis</taxon>
        <taxon>Zoopagomycota</taxon>
        <taxon>Entomophthoromycotina</taxon>
        <taxon>Entomophthoromycetes</taxon>
        <taxon>Entomophthorales</taxon>
        <taxon>Entomophthoraceae</taxon>
        <taxon>Entomophthora</taxon>
    </lineage>
</organism>
<protein>
    <submittedName>
        <fullName evidence="1">Uncharacterized protein</fullName>
    </submittedName>
</protein>
<proteinExistence type="predicted"/>